<dbReference type="InterPro" id="IPR007403">
    <property type="entry name" value="DUF456"/>
</dbReference>
<keyword evidence="3" id="KW-1185">Reference proteome</keyword>
<sequence length="164" mass="16982">MEAQILATVVCGLLIAVGIAGIVVPVLPGTITIGISLLVWAIALQNMVGWVVFAIGMVFVAAGMLASLVLTGRRLKQRQVPNWSILVAVLTGVVGMFVIPVVGLFIGFAAGLLLSEYARRRHFGQAVGASWAALKAVGLGMLVELGCAFAAGAVWVVGVLVQFV</sequence>
<feature type="transmembrane region" description="Helical" evidence="1">
    <location>
        <begin position="83"/>
        <end position="113"/>
    </location>
</feature>
<proteinExistence type="predicted"/>
<keyword evidence="1" id="KW-0472">Membrane</keyword>
<dbReference type="PANTHER" id="PTHR39165:SF1">
    <property type="entry name" value="DUF456 DOMAIN-CONTAINING PROTEIN"/>
    <property type="match status" value="1"/>
</dbReference>
<evidence type="ECO:0000256" key="1">
    <source>
        <dbReference type="SAM" id="Phobius"/>
    </source>
</evidence>
<dbReference type="Pfam" id="PF04306">
    <property type="entry name" value="DUF456"/>
    <property type="match status" value="1"/>
</dbReference>
<keyword evidence="1" id="KW-1133">Transmembrane helix</keyword>
<gene>
    <name evidence="2" type="ORF">MNQ99_02100</name>
</gene>
<feature type="transmembrane region" description="Helical" evidence="1">
    <location>
        <begin position="12"/>
        <end position="42"/>
    </location>
</feature>
<name>A0ABY3WCS6_9MICC</name>
<feature type="transmembrane region" description="Helical" evidence="1">
    <location>
        <begin position="133"/>
        <end position="161"/>
    </location>
</feature>
<evidence type="ECO:0000313" key="2">
    <source>
        <dbReference type="EMBL" id="UNK46186.1"/>
    </source>
</evidence>
<dbReference type="EMBL" id="CP093326">
    <property type="protein sequence ID" value="UNK46186.1"/>
    <property type="molecule type" value="Genomic_DNA"/>
</dbReference>
<keyword evidence="1" id="KW-0812">Transmembrane</keyword>
<protein>
    <submittedName>
        <fullName evidence="2">DUF456 domain-containing protein</fullName>
    </submittedName>
</protein>
<accession>A0ABY3WCS6</accession>
<dbReference type="RefSeq" id="WP_127512260.1">
    <property type="nucleotide sequence ID" value="NZ_CP093326.1"/>
</dbReference>
<reference evidence="2 3" key="1">
    <citation type="submission" date="2022-03" db="EMBL/GenBank/DDBJ databases">
        <title>Isotopic signatures of nitrous oxide derived from detoxification processes.</title>
        <authorList>
            <person name="Behrendt U."/>
            <person name="Buchen C."/>
            <person name="Well R."/>
            <person name="Ulrich A."/>
            <person name="Rohe L."/>
            <person name="Kolb S."/>
            <person name="Schloter M."/>
            <person name="Horn M.A."/>
            <person name="Augustin J."/>
        </authorList>
    </citation>
    <scope>NUCLEOTIDE SEQUENCE [LARGE SCALE GENOMIC DNA]</scope>
    <source>
        <strain evidence="2 3">S4-C24</strain>
    </source>
</reference>
<feature type="transmembrane region" description="Helical" evidence="1">
    <location>
        <begin position="48"/>
        <end position="71"/>
    </location>
</feature>
<dbReference type="PANTHER" id="PTHR39165">
    <property type="entry name" value="IG HYPOTHETICAL 17883"/>
    <property type="match status" value="1"/>
</dbReference>
<dbReference type="Proteomes" id="UP000829069">
    <property type="component" value="Chromosome"/>
</dbReference>
<organism evidence="2 3">
    <name type="scientific">Arthrobacter sulfonylureivorans</name>
    <dbReference type="NCBI Taxonomy" id="2486855"/>
    <lineage>
        <taxon>Bacteria</taxon>
        <taxon>Bacillati</taxon>
        <taxon>Actinomycetota</taxon>
        <taxon>Actinomycetes</taxon>
        <taxon>Micrococcales</taxon>
        <taxon>Micrococcaceae</taxon>
        <taxon>Arthrobacter</taxon>
    </lineage>
</organism>
<evidence type="ECO:0000313" key="3">
    <source>
        <dbReference type="Proteomes" id="UP000829069"/>
    </source>
</evidence>